<dbReference type="EMBL" id="BGZK01000604">
    <property type="protein sequence ID" value="GBP52486.1"/>
    <property type="molecule type" value="Genomic_DNA"/>
</dbReference>
<proteinExistence type="predicted"/>
<gene>
    <name evidence="1" type="ORF">EVAR_32042_1</name>
</gene>
<organism evidence="1 2">
    <name type="scientific">Eumeta variegata</name>
    <name type="common">Bagworm moth</name>
    <name type="synonym">Eumeta japonica</name>
    <dbReference type="NCBI Taxonomy" id="151549"/>
    <lineage>
        <taxon>Eukaryota</taxon>
        <taxon>Metazoa</taxon>
        <taxon>Ecdysozoa</taxon>
        <taxon>Arthropoda</taxon>
        <taxon>Hexapoda</taxon>
        <taxon>Insecta</taxon>
        <taxon>Pterygota</taxon>
        <taxon>Neoptera</taxon>
        <taxon>Endopterygota</taxon>
        <taxon>Lepidoptera</taxon>
        <taxon>Glossata</taxon>
        <taxon>Ditrysia</taxon>
        <taxon>Tineoidea</taxon>
        <taxon>Psychidae</taxon>
        <taxon>Oiketicinae</taxon>
        <taxon>Eumeta</taxon>
    </lineage>
</organism>
<accession>A0A4C1WM06</accession>
<dbReference type="AlphaFoldDB" id="A0A4C1WM06"/>
<reference evidence="1 2" key="1">
    <citation type="journal article" date="2019" name="Commun. Biol.">
        <title>The bagworm genome reveals a unique fibroin gene that provides high tensile strength.</title>
        <authorList>
            <person name="Kono N."/>
            <person name="Nakamura H."/>
            <person name="Ohtoshi R."/>
            <person name="Tomita M."/>
            <person name="Numata K."/>
            <person name="Arakawa K."/>
        </authorList>
    </citation>
    <scope>NUCLEOTIDE SEQUENCE [LARGE SCALE GENOMIC DNA]</scope>
</reference>
<evidence type="ECO:0000313" key="2">
    <source>
        <dbReference type="Proteomes" id="UP000299102"/>
    </source>
</evidence>
<protein>
    <submittedName>
        <fullName evidence="1">Uncharacterized protein</fullName>
    </submittedName>
</protein>
<keyword evidence="2" id="KW-1185">Reference proteome</keyword>
<dbReference type="Proteomes" id="UP000299102">
    <property type="component" value="Unassembled WGS sequence"/>
</dbReference>
<evidence type="ECO:0000313" key="1">
    <source>
        <dbReference type="EMBL" id="GBP52486.1"/>
    </source>
</evidence>
<comment type="caution">
    <text evidence="1">The sequence shown here is derived from an EMBL/GenBank/DDBJ whole genome shotgun (WGS) entry which is preliminary data.</text>
</comment>
<sequence>MNYPRPRVRLLQPSCEFRYPCGVGAGLGGRGGGNCKLCIVRDLGGAAGARGTQRPPLTRAAQWRLEMGHRVTSPAPYIRPAPDGGTGLRSLKNMICNNLWYRARCTTALCGGYGSSYFFVSGYF</sequence>
<name>A0A4C1WM06_EUMVA</name>